<evidence type="ECO:0000313" key="2">
    <source>
        <dbReference type="Proteomes" id="UP001055879"/>
    </source>
</evidence>
<keyword evidence="2" id="KW-1185">Reference proteome</keyword>
<protein>
    <submittedName>
        <fullName evidence="1">Uncharacterized protein</fullName>
    </submittedName>
</protein>
<sequence>MATSSIIVHHPTVFSDLFCPSMRYFIMESVELCLGGVESFVVFLSLDSKEGEEEAKRGFTSAVYISSLIFMYSQGAVCLFQQASSDVTVRKEDEEEAKRGFTSAMMLPSGQGLLCVTVDQGFLFYSPIESPEGTF</sequence>
<organism evidence="1 2">
    <name type="scientific">Arctium lappa</name>
    <name type="common">Greater burdock</name>
    <name type="synonym">Lappa major</name>
    <dbReference type="NCBI Taxonomy" id="4217"/>
    <lineage>
        <taxon>Eukaryota</taxon>
        <taxon>Viridiplantae</taxon>
        <taxon>Streptophyta</taxon>
        <taxon>Embryophyta</taxon>
        <taxon>Tracheophyta</taxon>
        <taxon>Spermatophyta</taxon>
        <taxon>Magnoliopsida</taxon>
        <taxon>eudicotyledons</taxon>
        <taxon>Gunneridae</taxon>
        <taxon>Pentapetalae</taxon>
        <taxon>asterids</taxon>
        <taxon>campanulids</taxon>
        <taxon>Asterales</taxon>
        <taxon>Asteraceae</taxon>
        <taxon>Carduoideae</taxon>
        <taxon>Cardueae</taxon>
        <taxon>Arctiinae</taxon>
        <taxon>Arctium</taxon>
    </lineage>
</organism>
<reference evidence="1 2" key="2">
    <citation type="journal article" date="2022" name="Mol. Ecol. Resour.">
        <title>The genomes of chicory, endive, great burdock and yacon provide insights into Asteraceae paleo-polyploidization history and plant inulin production.</title>
        <authorList>
            <person name="Fan W."/>
            <person name="Wang S."/>
            <person name="Wang H."/>
            <person name="Wang A."/>
            <person name="Jiang F."/>
            <person name="Liu H."/>
            <person name="Zhao H."/>
            <person name="Xu D."/>
            <person name="Zhang Y."/>
        </authorList>
    </citation>
    <scope>NUCLEOTIDE SEQUENCE [LARGE SCALE GENOMIC DNA]</scope>
    <source>
        <strain evidence="2">cv. Niubang</strain>
    </source>
</reference>
<reference evidence="2" key="1">
    <citation type="journal article" date="2022" name="Mol. Ecol. Resour.">
        <title>The genomes of chicory, endive, great burdock and yacon provide insights into Asteraceae palaeo-polyploidization history and plant inulin production.</title>
        <authorList>
            <person name="Fan W."/>
            <person name="Wang S."/>
            <person name="Wang H."/>
            <person name="Wang A."/>
            <person name="Jiang F."/>
            <person name="Liu H."/>
            <person name="Zhao H."/>
            <person name="Xu D."/>
            <person name="Zhang Y."/>
        </authorList>
    </citation>
    <scope>NUCLEOTIDE SEQUENCE [LARGE SCALE GENOMIC DNA]</scope>
    <source>
        <strain evidence="2">cv. Niubang</strain>
    </source>
</reference>
<evidence type="ECO:0000313" key="1">
    <source>
        <dbReference type="EMBL" id="KAI3718202.1"/>
    </source>
</evidence>
<proteinExistence type="predicted"/>
<dbReference type="Proteomes" id="UP001055879">
    <property type="component" value="Linkage Group LG06"/>
</dbReference>
<accession>A0ACB9B6Z1</accession>
<dbReference type="EMBL" id="CM042052">
    <property type="protein sequence ID" value="KAI3718202.1"/>
    <property type="molecule type" value="Genomic_DNA"/>
</dbReference>
<gene>
    <name evidence="1" type="ORF">L6452_19063</name>
</gene>
<comment type="caution">
    <text evidence="1">The sequence shown here is derived from an EMBL/GenBank/DDBJ whole genome shotgun (WGS) entry which is preliminary data.</text>
</comment>
<name>A0ACB9B6Z1_ARCLA</name>